<dbReference type="Proteomes" id="UP000322165">
    <property type="component" value="Unassembled WGS sequence"/>
</dbReference>
<evidence type="ECO:0000313" key="2">
    <source>
        <dbReference type="Proteomes" id="UP000322165"/>
    </source>
</evidence>
<organism evidence="1 2">
    <name type="scientific">Arenimonas fontis</name>
    <dbReference type="NCBI Taxonomy" id="2608255"/>
    <lineage>
        <taxon>Bacteria</taxon>
        <taxon>Pseudomonadati</taxon>
        <taxon>Pseudomonadota</taxon>
        <taxon>Gammaproteobacteria</taxon>
        <taxon>Lysobacterales</taxon>
        <taxon>Lysobacteraceae</taxon>
        <taxon>Arenimonas</taxon>
    </lineage>
</organism>
<accession>A0A5B2Z9Z4</accession>
<protein>
    <submittedName>
        <fullName evidence="1">Uncharacterized protein</fullName>
    </submittedName>
</protein>
<sequence>MLAAALCPPAQAFARRPPSGDLVELQVRDLDSGRLLERHYHRGRWHLAGEPGQRYALVLRNLTGERVLAVLSVDGVNVVSGQTAAPSQSGYVLEPWQQIEVRGWRKSLEQVAEFHFTALPDSYAARTGRPENVGVIGMAVFRERRPAAVTPPPYYRRDGVAGAEDAAKAGAPAAGTREALAAPSHAPEARQALGTGHGQRRWDAARTTHFERASSRPEQVLSLYYDSYEALAARGVLPSRRPAWREPQAFPVGFVPDP</sequence>
<name>A0A5B2Z9Z4_9GAMM</name>
<dbReference type="EMBL" id="VUOD01000003">
    <property type="protein sequence ID" value="KAA2285478.1"/>
    <property type="molecule type" value="Genomic_DNA"/>
</dbReference>
<reference evidence="1 2" key="2">
    <citation type="submission" date="2019-09" db="EMBL/GenBank/DDBJ databases">
        <authorList>
            <person name="Mazur A."/>
        </authorList>
    </citation>
    <scope>NUCLEOTIDE SEQUENCE [LARGE SCALE GENOMIC DNA]</scope>
    <source>
        <strain evidence="1 2">3729k</strain>
    </source>
</reference>
<keyword evidence="2" id="KW-1185">Reference proteome</keyword>
<gene>
    <name evidence="1" type="ORF">F0415_05655</name>
</gene>
<evidence type="ECO:0000313" key="1">
    <source>
        <dbReference type="EMBL" id="KAA2285478.1"/>
    </source>
</evidence>
<dbReference type="AlphaFoldDB" id="A0A5B2Z9Z4"/>
<reference evidence="1 2" key="1">
    <citation type="submission" date="2019-09" db="EMBL/GenBank/DDBJ databases">
        <title>Arenimonas chukotkensis sp. nov., a bacterium isolated from Chukotka hot spring, Arctic region, Russia.</title>
        <authorList>
            <person name="Zayulina K.S."/>
            <person name="Prokofeva M.I."/>
            <person name="Elcheninov A.G."/>
            <person name="Novikov A."/>
            <person name="Kochetkova T.V."/>
            <person name="Kublanov I.V."/>
        </authorList>
    </citation>
    <scope>NUCLEOTIDE SEQUENCE [LARGE SCALE GENOMIC DNA]</scope>
    <source>
        <strain evidence="1 2">3729k</strain>
    </source>
</reference>
<proteinExistence type="predicted"/>
<comment type="caution">
    <text evidence="1">The sequence shown here is derived from an EMBL/GenBank/DDBJ whole genome shotgun (WGS) entry which is preliminary data.</text>
</comment>